<proteinExistence type="predicted"/>
<feature type="compositionally biased region" description="Polar residues" evidence="1">
    <location>
        <begin position="1153"/>
        <end position="1174"/>
    </location>
</feature>
<feature type="compositionally biased region" description="Basic and acidic residues" evidence="1">
    <location>
        <begin position="658"/>
        <end position="671"/>
    </location>
</feature>
<feature type="compositionally biased region" description="Polar residues" evidence="1">
    <location>
        <begin position="721"/>
        <end position="731"/>
    </location>
</feature>
<feature type="compositionally biased region" description="Basic and acidic residues" evidence="1">
    <location>
        <begin position="280"/>
        <end position="295"/>
    </location>
</feature>
<protein>
    <submittedName>
        <fullName evidence="2">Uncharacterized protein</fullName>
    </submittedName>
</protein>
<feature type="compositionally biased region" description="Acidic residues" evidence="1">
    <location>
        <begin position="414"/>
        <end position="423"/>
    </location>
</feature>
<evidence type="ECO:0000313" key="2">
    <source>
        <dbReference type="EMBL" id="RYO78631.1"/>
    </source>
</evidence>
<feature type="compositionally biased region" description="Polar residues" evidence="1">
    <location>
        <begin position="898"/>
        <end position="911"/>
    </location>
</feature>
<evidence type="ECO:0000313" key="3">
    <source>
        <dbReference type="Proteomes" id="UP000294003"/>
    </source>
</evidence>
<keyword evidence="3" id="KW-1185">Reference proteome</keyword>
<feature type="compositionally biased region" description="Low complexity" evidence="1">
    <location>
        <begin position="1214"/>
        <end position="1230"/>
    </location>
</feature>
<feature type="compositionally biased region" description="Low complexity" evidence="1">
    <location>
        <begin position="244"/>
        <end position="255"/>
    </location>
</feature>
<feature type="region of interest" description="Disordered" evidence="1">
    <location>
        <begin position="1"/>
        <end position="21"/>
    </location>
</feature>
<feature type="compositionally biased region" description="Basic and acidic residues" evidence="1">
    <location>
        <begin position="485"/>
        <end position="495"/>
    </location>
</feature>
<feature type="compositionally biased region" description="Basic and acidic residues" evidence="1">
    <location>
        <begin position="1021"/>
        <end position="1038"/>
    </location>
</feature>
<accession>A0ABY0GWN8</accession>
<feature type="compositionally biased region" description="Polar residues" evidence="1">
    <location>
        <begin position="385"/>
        <end position="399"/>
    </location>
</feature>
<dbReference type="EMBL" id="QJNS01000371">
    <property type="protein sequence ID" value="RYO78631.1"/>
    <property type="molecule type" value="Genomic_DNA"/>
</dbReference>
<reference evidence="2 3" key="1">
    <citation type="submission" date="2018-06" db="EMBL/GenBank/DDBJ databases">
        <title>Complete Genomes of Monosporascus.</title>
        <authorList>
            <person name="Robinson A.J."/>
            <person name="Natvig D.O."/>
        </authorList>
    </citation>
    <scope>NUCLEOTIDE SEQUENCE [LARGE SCALE GENOMIC DNA]</scope>
    <source>
        <strain evidence="2 3">CBS 609.92</strain>
    </source>
</reference>
<feature type="compositionally biased region" description="Basic residues" evidence="1">
    <location>
        <begin position="1"/>
        <end position="10"/>
    </location>
</feature>
<gene>
    <name evidence="2" type="ORF">DL762_008605</name>
</gene>
<feature type="compositionally biased region" description="Low complexity" evidence="1">
    <location>
        <begin position="701"/>
        <end position="713"/>
    </location>
</feature>
<comment type="caution">
    <text evidence="2">The sequence shown here is derived from an EMBL/GenBank/DDBJ whole genome shotgun (WGS) entry which is preliminary data.</text>
</comment>
<feature type="compositionally biased region" description="Basic and acidic residues" evidence="1">
    <location>
        <begin position="1430"/>
        <end position="1454"/>
    </location>
</feature>
<feature type="compositionally biased region" description="Low complexity" evidence="1">
    <location>
        <begin position="75"/>
        <end position="92"/>
    </location>
</feature>
<feature type="compositionally biased region" description="Pro residues" evidence="1">
    <location>
        <begin position="234"/>
        <end position="243"/>
    </location>
</feature>
<feature type="compositionally biased region" description="Low complexity" evidence="1">
    <location>
        <begin position="835"/>
        <end position="845"/>
    </location>
</feature>
<feature type="compositionally biased region" description="Polar residues" evidence="1">
    <location>
        <begin position="1495"/>
        <end position="1518"/>
    </location>
</feature>
<feature type="compositionally biased region" description="Acidic residues" evidence="1">
    <location>
        <begin position="1347"/>
        <end position="1362"/>
    </location>
</feature>
<evidence type="ECO:0000256" key="1">
    <source>
        <dbReference type="SAM" id="MobiDB-lite"/>
    </source>
</evidence>
<feature type="compositionally biased region" description="Basic and acidic residues" evidence="1">
    <location>
        <begin position="320"/>
        <end position="336"/>
    </location>
</feature>
<feature type="compositionally biased region" description="Polar residues" evidence="1">
    <location>
        <begin position="1381"/>
        <end position="1395"/>
    </location>
</feature>
<feature type="region of interest" description="Disordered" evidence="1">
    <location>
        <begin position="38"/>
        <end position="928"/>
    </location>
</feature>
<feature type="region of interest" description="Disordered" evidence="1">
    <location>
        <begin position="950"/>
        <end position="969"/>
    </location>
</feature>
<feature type="region of interest" description="Disordered" evidence="1">
    <location>
        <begin position="1021"/>
        <end position="1535"/>
    </location>
</feature>
<feature type="compositionally biased region" description="Polar residues" evidence="1">
    <location>
        <begin position="158"/>
        <end position="186"/>
    </location>
</feature>
<feature type="compositionally biased region" description="Low complexity" evidence="1">
    <location>
        <begin position="507"/>
        <end position="517"/>
    </location>
</feature>
<feature type="region of interest" description="Disordered" evidence="1">
    <location>
        <begin position="977"/>
        <end position="999"/>
    </location>
</feature>
<sequence>MFGGARRRRQPNPPLASATVNPNAATAAASAFMSAAKQNSNKSLSSAAAAAALRARPQTPTDVGGVQTKRTMRRSASVSSSGSAPAGASAGAMTRRTSRLKRRGSSGSMAERTFRTPSPSPHRASPTPRADVQPPVPRIPEGHKKSAGSGSVAVGMQTFRTASQRKSSGLPSWYTQPQGDPSNVRTSDAAMTKATPQRADSRASSINYSYPTVYRPQSPPASPTAVHTPTLSNAPPPRTPASPPRSSKASIASSAGGRPEPQVVYDPNSRRMVPAPVEEVEYHIREGADKEEKRKSTGVQRSGSHLAKGTVARPKGTFPDYRERERSEPREEHRVTDTAPFKVQSHIVQEEPTAPGNLERRKERPAEIDRPSRSPELEASRLKSPPSQSLQTVHEQTVSPEPGGMAGGRPPATVEEDEEDEDSLPTTTRLSQRVLSALDSVPTRQTVFDQPPAQPTAIPEESGAVPEERPQRMQALAKDGQTSTEPRKESVKPMDNKPVLGFTREGSSSLDRSNSPSPVRQARFASSASANLTVRHDPLPRSASPIKPALKQTGSRRDLSPSDAGSDNATYREASPNSREEPSISRKKSVRVSFDDRSTKVMGESAQGEDVDLSDSSSPLQAKRPWYSNIGRSKRREFALEDDEIMKPRPALPSFGSVREKKARQPEERPLVRPYDPVKPPPEPSSPTMRPGSSSTPPETSDSQASSLAQSSDHAMGAVFSQEQASRNPANISRFREPLPPVVTSVEAPEYMSDTTLDSDQENPDSGVAGSDTEAGPRIQTTQNTRSETREGMRNGTALVEDKVLVQPEEMTKVPSPSRGDPEIPITQPRTRMPAESSAAEEAGSLQRQYFDVPGGFPTEDEPGQSQHRKSDHEIHTNTDVPSRRGNDIFEPTAEVQAAQTESLPQTTLATAPQVPAVAESEHETDGSSIYSDAYEDLSEADGPGFLSLDAVVDSPTPEATSPVRDIPATLVREMVTEAEKSSTTQTPASLQYPPPPGGMNEWQLAKAYWRSLTAEKRQQLEREALEEAGADGDREEVAPPIRRNSSRRKLDDQKQTTAGLRSQAVPDSKPANQINADRVCMIQPGSETDHAPVSPVTAPRMRSSLREREPDGGIQPQASNTMRKSMRSSAEGLLNGRASSRPVTSKHERPVSMQTNTASFNAAGTALSNQGNLTLRRRGSDGSDSSFKRARAKTIEGMGFRKTLRQSGAAQTSSRFSLRSLSPSGSPRRANSVMSAGSAPPVSTMRRSLRSGSESNQEKKSSTHFPPFGRSSKARGRIKSKKSDRLGDSSDEDDVGPRQFRSRFDDSSEEEELGALPSGGGVLAKGTLRGSTLAPASFRRSATVPEETEESPELPDSDDDMPTASQIQQHRAAASGALGDSNSGSPRPTTLTRSKSGRGGFDPGTSSTVTSPKESRGSLMGILRRNKKGDRGGKIQHSEPGESAARRDTKLERSASQLRGLRDDSRSTSPKLQKRSATLKRGESWPLPEEDVQGPNSASGPATQQGLTMAGRRSTSLGVAGVQDNNNDDDIDGQDVVVTADGHKKKKKFGALRRMFHLDD</sequence>
<feature type="compositionally biased region" description="Basic and acidic residues" evidence="1">
    <location>
        <begin position="358"/>
        <end position="381"/>
    </location>
</feature>
<organism evidence="2 3">
    <name type="scientific">Monosporascus cannonballus</name>
    <dbReference type="NCBI Taxonomy" id="155416"/>
    <lineage>
        <taxon>Eukaryota</taxon>
        <taxon>Fungi</taxon>
        <taxon>Dikarya</taxon>
        <taxon>Ascomycota</taxon>
        <taxon>Pezizomycotina</taxon>
        <taxon>Sordariomycetes</taxon>
        <taxon>Xylariomycetidae</taxon>
        <taxon>Xylariales</taxon>
        <taxon>Xylariales incertae sedis</taxon>
        <taxon>Monosporascus</taxon>
    </lineage>
</organism>
<name>A0ABY0GWN8_9PEZI</name>
<feature type="compositionally biased region" description="Basic and acidic residues" evidence="1">
    <location>
        <begin position="869"/>
        <end position="888"/>
    </location>
</feature>
<feature type="compositionally biased region" description="Polar residues" evidence="1">
    <location>
        <begin position="424"/>
        <end position="434"/>
    </location>
</feature>
<dbReference type="Proteomes" id="UP000294003">
    <property type="component" value="Unassembled WGS sequence"/>
</dbReference>
<feature type="compositionally biased region" description="Low complexity" evidence="1">
    <location>
        <begin position="38"/>
        <end position="61"/>
    </location>
</feature>